<evidence type="ECO:0000259" key="8">
    <source>
        <dbReference type="PROSITE" id="PS50110"/>
    </source>
</evidence>
<dbReference type="SMART" id="SM00388">
    <property type="entry name" value="HisKA"/>
    <property type="match status" value="1"/>
</dbReference>
<dbReference type="InterPro" id="IPR011006">
    <property type="entry name" value="CheY-like_superfamily"/>
</dbReference>
<dbReference type="InterPro" id="IPR013767">
    <property type="entry name" value="PAS_fold"/>
</dbReference>
<keyword evidence="3 5" id="KW-0597">Phosphoprotein</keyword>
<feature type="domain" description="PAC" evidence="10">
    <location>
        <begin position="431"/>
        <end position="483"/>
    </location>
</feature>
<dbReference type="InterPro" id="IPR036097">
    <property type="entry name" value="HisK_dim/P_sf"/>
</dbReference>
<dbReference type="SUPFAM" id="SSF55785">
    <property type="entry name" value="PYP-like sensor domain (PAS domain)"/>
    <property type="match status" value="4"/>
</dbReference>
<dbReference type="InterPro" id="IPR036890">
    <property type="entry name" value="HATPase_C_sf"/>
</dbReference>
<dbReference type="CDD" id="cd17546">
    <property type="entry name" value="REC_hyHK_CKI1_RcsC-like"/>
    <property type="match status" value="1"/>
</dbReference>
<evidence type="ECO:0000256" key="1">
    <source>
        <dbReference type="ARBA" id="ARBA00000085"/>
    </source>
</evidence>
<dbReference type="InterPro" id="IPR003661">
    <property type="entry name" value="HisK_dim/P_dom"/>
</dbReference>
<dbReference type="CDD" id="cd00082">
    <property type="entry name" value="HisKA"/>
    <property type="match status" value="1"/>
</dbReference>
<sequence>MVFFLNAFLLLISGLTFLQDIGNFNLGLDQLIVPDTKGEMLGNPTPGRMSMATSLSFILLSLSLFCIIWNKQQFKSIMAYFPHVVTFFAFLAIIGYTFEVSTIDKITFISSMAIHTAIGFFMASIAVSLMFPYYGITELFIGKKIGNHVMRKLFFQLTFTTLIISYIILYCYRKGYFATDFSIALLGVSFIGVALLILILVVNSMNKLEQERTRVEEELHITTTYLNATPDPIIIVDRNGVIQLSNTLMKKVFGYDEFDLKGENINTLIHEESREKHSLHIEDYMIQQKNKDQDISEINKANHTSMIELKALHKNGDEIPVEMTLNSIWTKNGIITLVAFRDISRRVLAEQNFKAANEKVLTALDASIIGIWDLDVVNSKITWDETMYKLYGLSPDNAEISFGIWKKSLHPDDKNRVLDLLNDALANKATYDTDFRIVWPDGSVHYIRAKGSLHRNAENEPLRMLGTNWDITAQKESQLELESSIKQNKLFIDEAPSAIAMFDTNMIYQAASKKWLKDYGITENVIGKSHYDVFPEIGDDWKKIHQECLQGAINTCDEAVFERADGTKQWITWKVKPWYKKANEIGGLLMYTANITQFKKNVLERLRLQDMLDQSNEVAKIGSWEYDKETDYLAWSAMTKKIHEVPESYAPNRDDAFNFYQKEDAEKLRTATDEALQKGTSFDLELRFISAKSNRKWVRIIGRTKSFDKNNKVYGIVQDISTIKAYESSLIIAKQKAETANKSKSEFLANMSHEIRTPLNGIIGFTDLLMKTSLSDSQGKYMQTVYNSANHLLDIINDILDFSKIEAGKLELNIEKVDILELCSQTMDIVKHQAHAKGLEILLDISSTADRFVYTDSVRLRQILTNLLGNAVKFTHQGEVEMEVRYISHAPDNEKKRFIFSIKDTGVGIASHNLAKIFNAFDQEDASTTRKYGGTGLGLTISNRLLELMGSKLEVKSEPGKGSTFSFVIDFKTEKGEFEIISTQYEKVNNVLIVDDNENNRTILIEMLQVNEIAVVAVSNGIEALEILEKQNDFDLAIIDYNMPYLNGIEVINHIRNNFKLGSDQLPIMLLHSAVDDEIINKACKELEVQFNITKPIIFHQLYNVIDRIEKPQKKQDIITISEQTSLENISCTILIAEDNPVNKLLARTLIQRILPKATLLEANNGQEAVGLFKKNTVDLIFMDIQMPIMSGFEATKEIRTLEKDNSHVPIIALTARSIKGEKERCLKYGMDEYVLKPVVYDTIKKVLLDYLTKRETS</sequence>
<evidence type="ECO:0000256" key="2">
    <source>
        <dbReference type="ARBA" id="ARBA00012438"/>
    </source>
</evidence>
<dbReference type="Gene3D" id="3.30.450.20">
    <property type="entry name" value="PAS domain"/>
    <property type="match status" value="4"/>
</dbReference>
<dbReference type="InterPro" id="IPR013655">
    <property type="entry name" value="PAS_fold_3"/>
</dbReference>
<dbReference type="InterPro" id="IPR005467">
    <property type="entry name" value="His_kinase_dom"/>
</dbReference>
<dbReference type="Gene3D" id="3.40.50.2300">
    <property type="match status" value="2"/>
</dbReference>
<evidence type="ECO:0000259" key="10">
    <source>
        <dbReference type="PROSITE" id="PS50113"/>
    </source>
</evidence>
<name>A0ABT6FS38_9FLAO</name>
<evidence type="ECO:0000256" key="3">
    <source>
        <dbReference type="ARBA" id="ARBA00022553"/>
    </source>
</evidence>
<dbReference type="Gene3D" id="3.30.565.10">
    <property type="entry name" value="Histidine kinase-like ATPase, C-terminal domain"/>
    <property type="match status" value="1"/>
</dbReference>
<reference evidence="11" key="1">
    <citation type="submission" date="2022-11" db="EMBL/GenBank/DDBJ databases">
        <title>High-quality draft genome sequence of Galbibacter sp. strain CMA-7.</title>
        <authorList>
            <person name="Wei L."/>
            <person name="Dong C."/>
            <person name="Shao Z."/>
        </authorList>
    </citation>
    <scope>NUCLEOTIDE SEQUENCE</scope>
    <source>
        <strain evidence="11">CMA-7</strain>
    </source>
</reference>
<dbReference type="SUPFAM" id="SSF55874">
    <property type="entry name" value="ATPase domain of HSP90 chaperone/DNA topoisomerase II/histidine kinase"/>
    <property type="match status" value="1"/>
</dbReference>
<feature type="domain" description="Response regulatory" evidence="8">
    <location>
        <begin position="990"/>
        <end position="1110"/>
    </location>
</feature>
<dbReference type="PROSITE" id="PS50109">
    <property type="entry name" value="HIS_KIN"/>
    <property type="match status" value="1"/>
</dbReference>
<feature type="transmembrane region" description="Helical" evidence="6">
    <location>
        <begin position="181"/>
        <end position="202"/>
    </location>
</feature>
<dbReference type="CDD" id="cd00130">
    <property type="entry name" value="PAS"/>
    <property type="match status" value="3"/>
</dbReference>
<feature type="domain" description="Histidine kinase" evidence="7">
    <location>
        <begin position="750"/>
        <end position="973"/>
    </location>
</feature>
<keyword evidence="4" id="KW-0902">Two-component regulatory system</keyword>
<dbReference type="PROSITE" id="PS50113">
    <property type="entry name" value="PAC"/>
    <property type="match status" value="1"/>
</dbReference>
<dbReference type="InterPro" id="IPR035965">
    <property type="entry name" value="PAS-like_dom_sf"/>
</dbReference>
<dbReference type="SMART" id="SM00448">
    <property type="entry name" value="REC"/>
    <property type="match status" value="2"/>
</dbReference>
<dbReference type="InterPro" id="IPR003594">
    <property type="entry name" value="HATPase_dom"/>
</dbReference>
<dbReference type="Pfam" id="PF00989">
    <property type="entry name" value="PAS"/>
    <property type="match status" value="1"/>
</dbReference>
<dbReference type="SMART" id="SM00086">
    <property type="entry name" value="PAC"/>
    <property type="match status" value="3"/>
</dbReference>
<keyword evidence="6" id="KW-1133">Transmembrane helix</keyword>
<evidence type="ECO:0000313" key="12">
    <source>
        <dbReference type="Proteomes" id="UP001153642"/>
    </source>
</evidence>
<feature type="modified residue" description="4-aspartylphosphate" evidence="5">
    <location>
        <position position="1184"/>
    </location>
</feature>
<dbReference type="CDD" id="cd16922">
    <property type="entry name" value="HATPase_EvgS-ArcB-TorS-like"/>
    <property type="match status" value="1"/>
</dbReference>
<dbReference type="Pfam" id="PF00072">
    <property type="entry name" value="Response_reg"/>
    <property type="match status" value="2"/>
</dbReference>
<dbReference type="Pfam" id="PF02518">
    <property type="entry name" value="HATPase_c"/>
    <property type="match status" value="1"/>
</dbReference>
<dbReference type="PANTHER" id="PTHR45339">
    <property type="entry name" value="HYBRID SIGNAL TRANSDUCTION HISTIDINE KINASE J"/>
    <property type="match status" value="1"/>
</dbReference>
<dbReference type="CDD" id="cd00156">
    <property type="entry name" value="REC"/>
    <property type="match status" value="1"/>
</dbReference>
<dbReference type="PANTHER" id="PTHR45339:SF1">
    <property type="entry name" value="HYBRID SIGNAL TRANSDUCTION HISTIDINE KINASE J"/>
    <property type="match status" value="1"/>
</dbReference>
<dbReference type="Pfam" id="PF08447">
    <property type="entry name" value="PAS_3"/>
    <property type="match status" value="1"/>
</dbReference>
<dbReference type="RefSeq" id="WP_277900026.1">
    <property type="nucleotide sequence ID" value="NZ_JAPMUA010000003.1"/>
</dbReference>
<accession>A0ABT6FS38</accession>
<feature type="domain" description="PAS" evidence="9">
    <location>
        <begin position="356"/>
        <end position="428"/>
    </location>
</feature>
<dbReference type="SUPFAM" id="SSF47384">
    <property type="entry name" value="Homodimeric domain of signal transducing histidine kinase"/>
    <property type="match status" value="1"/>
</dbReference>
<feature type="domain" description="Response regulatory" evidence="8">
    <location>
        <begin position="1133"/>
        <end position="1252"/>
    </location>
</feature>
<gene>
    <name evidence="11" type="ORF">OSR52_09285</name>
</gene>
<dbReference type="NCBIfam" id="TIGR00229">
    <property type="entry name" value="sensory_box"/>
    <property type="match status" value="3"/>
</dbReference>
<dbReference type="PROSITE" id="PS50112">
    <property type="entry name" value="PAS"/>
    <property type="match status" value="2"/>
</dbReference>
<feature type="domain" description="PAS" evidence="9">
    <location>
        <begin position="226"/>
        <end position="288"/>
    </location>
</feature>
<dbReference type="InterPro" id="IPR001610">
    <property type="entry name" value="PAC"/>
</dbReference>
<dbReference type="InterPro" id="IPR000014">
    <property type="entry name" value="PAS"/>
</dbReference>
<dbReference type="PRINTS" id="PR00344">
    <property type="entry name" value="BCTRLSENSOR"/>
</dbReference>
<dbReference type="InterPro" id="IPR013656">
    <property type="entry name" value="PAS_4"/>
</dbReference>
<evidence type="ECO:0000256" key="4">
    <source>
        <dbReference type="ARBA" id="ARBA00023012"/>
    </source>
</evidence>
<dbReference type="EMBL" id="JAPMUA010000003">
    <property type="protein sequence ID" value="MDG3586061.1"/>
    <property type="molecule type" value="Genomic_DNA"/>
</dbReference>
<dbReference type="Gene3D" id="1.10.287.130">
    <property type="match status" value="1"/>
</dbReference>
<feature type="transmembrane region" description="Helical" evidence="6">
    <location>
        <begin position="77"/>
        <end position="98"/>
    </location>
</feature>
<proteinExistence type="predicted"/>
<keyword evidence="6" id="KW-0812">Transmembrane</keyword>
<comment type="caution">
    <text evidence="11">The sequence shown here is derived from an EMBL/GenBank/DDBJ whole genome shotgun (WGS) entry which is preliminary data.</text>
</comment>
<feature type="transmembrane region" description="Helical" evidence="6">
    <location>
        <begin position="49"/>
        <end position="70"/>
    </location>
</feature>
<organism evidence="11 12">
    <name type="scientific">Galbibacter pacificus</name>
    <dbReference type="NCBI Taxonomy" id="2996052"/>
    <lineage>
        <taxon>Bacteria</taxon>
        <taxon>Pseudomonadati</taxon>
        <taxon>Bacteroidota</taxon>
        <taxon>Flavobacteriia</taxon>
        <taxon>Flavobacteriales</taxon>
        <taxon>Flavobacteriaceae</taxon>
        <taxon>Galbibacter</taxon>
    </lineage>
</organism>
<feature type="modified residue" description="4-aspartylphosphate" evidence="5">
    <location>
        <position position="1040"/>
    </location>
</feature>
<feature type="transmembrane region" description="Helical" evidence="6">
    <location>
        <begin position="118"/>
        <end position="141"/>
    </location>
</feature>
<evidence type="ECO:0000256" key="6">
    <source>
        <dbReference type="SAM" id="Phobius"/>
    </source>
</evidence>
<dbReference type="Gene3D" id="2.10.70.100">
    <property type="match status" value="1"/>
</dbReference>
<dbReference type="Pfam" id="PF00512">
    <property type="entry name" value="HisKA"/>
    <property type="match status" value="1"/>
</dbReference>
<evidence type="ECO:0000256" key="5">
    <source>
        <dbReference type="PROSITE-ProRule" id="PRU00169"/>
    </source>
</evidence>
<dbReference type="InterPro" id="IPR001789">
    <property type="entry name" value="Sig_transdc_resp-reg_receiver"/>
</dbReference>
<keyword evidence="12" id="KW-1185">Reference proteome</keyword>
<protein>
    <recommendedName>
        <fullName evidence="2">histidine kinase</fullName>
        <ecNumber evidence="2">2.7.13.3</ecNumber>
    </recommendedName>
</protein>
<keyword evidence="6" id="KW-0472">Membrane</keyword>
<dbReference type="Pfam" id="PF08448">
    <property type="entry name" value="PAS_4"/>
    <property type="match status" value="1"/>
</dbReference>
<evidence type="ECO:0000313" key="11">
    <source>
        <dbReference type="EMBL" id="MDG3586061.1"/>
    </source>
</evidence>
<dbReference type="EC" id="2.7.13.3" evidence="2"/>
<evidence type="ECO:0000259" key="9">
    <source>
        <dbReference type="PROSITE" id="PS50112"/>
    </source>
</evidence>
<dbReference type="SUPFAM" id="SSF52172">
    <property type="entry name" value="CheY-like"/>
    <property type="match status" value="2"/>
</dbReference>
<dbReference type="SMART" id="SM00091">
    <property type="entry name" value="PAS"/>
    <property type="match status" value="2"/>
</dbReference>
<dbReference type="Proteomes" id="UP001153642">
    <property type="component" value="Unassembled WGS sequence"/>
</dbReference>
<dbReference type="InterPro" id="IPR004358">
    <property type="entry name" value="Sig_transdc_His_kin-like_C"/>
</dbReference>
<evidence type="ECO:0000259" key="7">
    <source>
        <dbReference type="PROSITE" id="PS50109"/>
    </source>
</evidence>
<dbReference type="InterPro" id="IPR000700">
    <property type="entry name" value="PAS-assoc_C"/>
</dbReference>
<dbReference type="PROSITE" id="PS50110">
    <property type="entry name" value="RESPONSE_REGULATORY"/>
    <property type="match status" value="2"/>
</dbReference>
<dbReference type="SMART" id="SM00387">
    <property type="entry name" value="HATPase_c"/>
    <property type="match status" value="1"/>
</dbReference>
<comment type="catalytic activity">
    <reaction evidence="1">
        <text>ATP + protein L-histidine = ADP + protein N-phospho-L-histidine.</text>
        <dbReference type="EC" id="2.7.13.3"/>
    </reaction>
</comment>